<reference evidence="3" key="3">
    <citation type="submission" date="2020-12" db="UniProtKB">
        <authorList>
            <consortium name="EnsemblPlants"/>
        </authorList>
    </citation>
    <scope>IDENTIFICATION</scope>
</reference>
<evidence type="ECO:0000256" key="1">
    <source>
        <dbReference type="SAM" id="Phobius"/>
    </source>
</evidence>
<gene>
    <name evidence="2" type="ORF">PHYPA_002213</name>
</gene>
<dbReference type="Proteomes" id="UP000006727">
    <property type="component" value="Chromosome 2"/>
</dbReference>
<dbReference type="EnsemblPlants" id="Pp3c2_4540V3.1">
    <property type="protein sequence ID" value="PAC:32937053.CDS.1"/>
    <property type="gene ID" value="Pp3c2_4540"/>
</dbReference>
<evidence type="ECO:0000313" key="3">
    <source>
        <dbReference type="EnsemblPlants" id="PAC:32937053.CDS.1"/>
    </source>
</evidence>
<dbReference type="InParanoid" id="A0A2K1L068"/>
<reference evidence="2 4" key="1">
    <citation type="journal article" date="2008" name="Science">
        <title>The Physcomitrella genome reveals evolutionary insights into the conquest of land by plants.</title>
        <authorList>
            <person name="Rensing S."/>
            <person name="Lang D."/>
            <person name="Zimmer A."/>
            <person name="Terry A."/>
            <person name="Salamov A."/>
            <person name="Shapiro H."/>
            <person name="Nishiyama T."/>
            <person name="Perroud P.-F."/>
            <person name="Lindquist E."/>
            <person name="Kamisugi Y."/>
            <person name="Tanahashi T."/>
            <person name="Sakakibara K."/>
            <person name="Fujita T."/>
            <person name="Oishi K."/>
            <person name="Shin-I T."/>
            <person name="Kuroki Y."/>
            <person name="Toyoda A."/>
            <person name="Suzuki Y."/>
            <person name="Hashimoto A."/>
            <person name="Yamaguchi K."/>
            <person name="Sugano A."/>
            <person name="Kohara Y."/>
            <person name="Fujiyama A."/>
            <person name="Anterola A."/>
            <person name="Aoki S."/>
            <person name="Ashton N."/>
            <person name="Barbazuk W.B."/>
            <person name="Barker E."/>
            <person name="Bennetzen J."/>
            <person name="Bezanilla M."/>
            <person name="Blankenship R."/>
            <person name="Cho S.H."/>
            <person name="Dutcher S."/>
            <person name="Estelle M."/>
            <person name="Fawcett J.A."/>
            <person name="Gundlach H."/>
            <person name="Hanada K."/>
            <person name="Heyl A."/>
            <person name="Hicks K.A."/>
            <person name="Hugh J."/>
            <person name="Lohr M."/>
            <person name="Mayer K."/>
            <person name="Melkozernov A."/>
            <person name="Murata T."/>
            <person name="Nelson D."/>
            <person name="Pils B."/>
            <person name="Prigge M."/>
            <person name="Reiss B."/>
            <person name="Renner T."/>
            <person name="Rombauts S."/>
            <person name="Rushton P."/>
            <person name="Sanderfoot A."/>
            <person name="Schween G."/>
            <person name="Shiu S.-H."/>
            <person name="Stueber K."/>
            <person name="Theodoulou F.L."/>
            <person name="Tu H."/>
            <person name="Van de Peer Y."/>
            <person name="Verrier P.J."/>
            <person name="Waters E."/>
            <person name="Wood A."/>
            <person name="Yang L."/>
            <person name="Cove D."/>
            <person name="Cuming A."/>
            <person name="Hasebe M."/>
            <person name="Lucas S."/>
            <person name="Mishler D.B."/>
            <person name="Reski R."/>
            <person name="Grigoriev I."/>
            <person name="Quatrano R.S."/>
            <person name="Boore J.L."/>
        </authorList>
    </citation>
    <scope>NUCLEOTIDE SEQUENCE [LARGE SCALE GENOMIC DNA]</scope>
    <source>
        <strain evidence="3 4">cv. Gransden 2004</strain>
    </source>
</reference>
<sequence>MDNEPGVISGIVSHYFSASLALQCTSLAMLWGPPFFSVVIAARVRAEQGQLGWART</sequence>
<accession>A0A2K1L068</accession>
<feature type="transmembrane region" description="Helical" evidence="1">
    <location>
        <begin position="20"/>
        <end position="42"/>
    </location>
</feature>
<dbReference type="AlphaFoldDB" id="A0A2K1L068"/>
<dbReference type="Gramene" id="Pp3c2_4540V3.1">
    <property type="protein sequence ID" value="PAC:32937053.CDS.1"/>
    <property type="gene ID" value="Pp3c2_4540"/>
</dbReference>
<keyword evidence="1" id="KW-0812">Transmembrane</keyword>
<name>A0A2K1L068_PHYPA</name>
<proteinExistence type="predicted"/>
<dbReference type="EMBL" id="ABEU02000002">
    <property type="protein sequence ID" value="PNR59422.1"/>
    <property type="molecule type" value="Genomic_DNA"/>
</dbReference>
<keyword evidence="4" id="KW-1185">Reference proteome</keyword>
<keyword evidence="1" id="KW-0472">Membrane</keyword>
<organism evidence="2">
    <name type="scientific">Physcomitrium patens</name>
    <name type="common">Spreading-leaved earth moss</name>
    <name type="synonym">Physcomitrella patens</name>
    <dbReference type="NCBI Taxonomy" id="3218"/>
    <lineage>
        <taxon>Eukaryota</taxon>
        <taxon>Viridiplantae</taxon>
        <taxon>Streptophyta</taxon>
        <taxon>Embryophyta</taxon>
        <taxon>Bryophyta</taxon>
        <taxon>Bryophytina</taxon>
        <taxon>Bryopsida</taxon>
        <taxon>Funariidae</taxon>
        <taxon>Funariales</taxon>
        <taxon>Funariaceae</taxon>
        <taxon>Physcomitrium</taxon>
    </lineage>
</organism>
<evidence type="ECO:0000313" key="4">
    <source>
        <dbReference type="Proteomes" id="UP000006727"/>
    </source>
</evidence>
<reference evidence="2 4" key="2">
    <citation type="journal article" date="2018" name="Plant J.">
        <title>The Physcomitrella patens chromosome-scale assembly reveals moss genome structure and evolution.</title>
        <authorList>
            <person name="Lang D."/>
            <person name="Ullrich K.K."/>
            <person name="Murat F."/>
            <person name="Fuchs J."/>
            <person name="Jenkins J."/>
            <person name="Haas F.B."/>
            <person name="Piednoel M."/>
            <person name="Gundlach H."/>
            <person name="Van Bel M."/>
            <person name="Meyberg R."/>
            <person name="Vives C."/>
            <person name="Morata J."/>
            <person name="Symeonidi A."/>
            <person name="Hiss M."/>
            <person name="Muchero W."/>
            <person name="Kamisugi Y."/>
            <person name="Saleh O."/>
            <person name="Blanc G."/>
            <person name="Decker E.L."/>
            <person name="van Gessel N."/>
            <person name="Grimwood J."/>
            <person name="Hayes R.D."/>
            <person name="Graham S.W."/>
            <person name="Gunter L.E."/>
            <person name="McDaniel S.F."/>
            <person name="Hoernstein S.N.W."/>
            <person name="Larsson A."/>
            <person name="Li F.W."/>
            <person name="Perroud P.F."/>
            <person name="Phillips J."/>
            <person name="Ranjan P."/>
            <person name="Rokshar D.S."/>
            <person name="Rothfels C.J."/>
            <person name="Schneider L."/>
            <person name="Shu S."/>
            <person name="Stevenson D.W."/>
            <person name="Thummler F."/>
            <person name="Tillich M."/>
            <person name="Villarreal Aguilar J.C."/>
            <person name="Widiez T."/>
            <person name="Wong G.K."/>
            <person name="Wymore A."/>
            <person name="Zhang Y."/>
            <person name="Zimmer A.D."/>
            <person name="Quatrano R.S."/>
            <person name="Mayer K.F.X."/>
            <person name="Goodstein D."/>
            <person name="Casacuberta J.M."/>
            <person name="Vandepoele K."/>
            <person name="Reski R."/>
            <person name="Cuming A.C."/>
            <person name="Tuskan G.A."/>
            <person name="Maumus F."/>
            <person name="Salse J."/>
            <person name="Schmutz J."/>
            <person name="Rensing S.A."/>
        </authorList>
    </citation>
    <scope>NUCLEOTIDE SEQUENCE [LARGE SCALE GENOMIC DNA]</scope>
    <source>
        <strain evidence="3 4">cv. Gransden 2004</strain>
    </source>
</reference>
<evidence type="ECO:0000313" key="2">
    <source>
        <dbReference type="EMBL" id="PNR59422.1"/>
    </source>
</evidence>
<protein>
    <submittedName>
        <fullName evidence="2 3">Uncharacterized protein</fullName>
    </submittedName>
</protein>
<keyword evidence="1" id="KW-1133">Transmembrane helix</keyword>